<dbReference type="OrthoDB" id="8255753at2"/>
<gene>
    <name evidence="2" type="ORF">NCTC12722_02702</name>
</gene>
<keyword evidence="1" id="KW-0732">Signal</keyword>
<dbReference type="EMBL" id="UIGB01000001">
    <property type="protein sequence ID" value="SUU85489.1"/>
    <property type="molecule type" value="Genomic_DNA"/>
</dbReference>
<proteinExistence type="predicted"/>
<evidence type="ECO:0000313" key="3">
    <source>
        <dbReference type="Proteomes" id="UP000254343"/>
    </source>
</evidence>
<dbReference type="AlphaFoldDB" id="A0A380W9Z9"/>
<evidence type="ECO:0000313" key="2">
    <source>
        <dbReference type="EMBL" id="SUU85489.1"/>
    </source>
</evidence>
<feature type="signal peptide" evidence="1">
    <location>
        <begin position="1"/>
        <end position="25"/>
    </location>
</feature>
<sequence>MKILTATFLTAAALGAVLTTTPAEAFDRRICLVGGGYPYPGDCAYDTYAQCRASAAGQQAYCGVNPNFAFAEAAGKRYRPRDGFDTTRFIFGGGLPSNW</sequence>
<organism evidence="2 3">
    <name type="scientific">Afipia felis</name>
    <name type="common">Cat scratch disease bacillus</name>
    <dbReference type="NCBI Taxonomy" id="1035"/>
    <lineage>
        <taxon>Bacteria</taxon>
        <taxon>Pseudomonadati</taxon>
        <taxon>Pseudomonadota</taxon>
        <taxon>Alphaproteobacteria</taxon>
        <taxon>Hyphomicrobiales</taxon>
        <taxon>Nitrobacteraceae</taxon>
        <taxon>Afipia</taxon>
    </lineage>
</organism>
<reference evidence="2 3" key="1">
    <citation type="submission" date="2018-06" db="EMBL/GenBank/DDBJ databases">
        <authorList>
            <consortium name="Pathogen Informatics"/>
            <person name="Doyle S."/>
        </authorList>
    </citation>
    <scope>NUCLEOTIDE SEQUENCE [LARGE SCALE GENOMIC DNA]</scope>
    <source>
        <strain evidence="2 3">NCTC12722</strain>
    </source>
</reference>
<dbReference type="RefSeq" id="WP_002716315.1">
    <property type="nucleotide sequence ID" value="NZ_UFSI01000001.1"/>
</dbReference>
<dbReference type="InterPro" id="IPR021937">
    <property type="entry name" value="DUF3551"/>
</dbReference>
<feature type="chain" id="PRO_5016690661" evidence="1">
    <location>
        <begin position="26"/>
        <end position="99"/>
    </location>
</feature>
<dbReference type="Pfam" id="PF12071">
    <property type="entry name" value="DUF3551"/>
    <property type="match status" value="1"/>
</dbReference>
<dbReference type="Proteomes" id="UP000254343">
    <property type="component" value="Unassembled WGS sequence"/>
</dbReference>
<accession>A0A380W9Z9</accession>
<protein>
    <submittedName>
        <fullName evidence="2">Protein of uncharacterized function (DUF3551)</fullName>
    </submittedName>
</protein>
<name>A0A380W9Z9_AFIFE</name>
<evidence type="ECO:0000256" key="1">
    <source>
        <dbReference type="SAM" id="SignalP"/>
    </source>
</evidence>